<protein>
    <recommendedName>
        <fullName evidence="1">Potassium channel tetramerisation-type BTB domain-containing protein</fullName>
    </recommendedName>
</protein>
<gene>
    <name evidence="2" type="ORF">DPMN_076644</name>
</gene>
<dbReference type="SUPFAM" id="SSF54695">
    <property type="entry name" value="POZ domain"/>
    <property type="match status" value="1"/>
</dbReference>
<dbReference type="Pfam" id="PF02214">
    <property type="entry name" value="BTB_2"/>
    <property type="match status" value="1"/>
</dbReference>
<dbReference type="Gene3D" id="3.30.710.10">
    <property type="entry name" value="Potassium Channel Kv1.1, Chain A"/>
    <property type="match status" value="1"/>
</dbReference>
<evidence type="ECO:0000313" key="3">
    <source>
        <dbReference type="Proteomes" id="UP000828390"/>
    </source>
</evidence>
<dbReference type="InterPro" id="IPR003131">
    <property type="entry name" value="T1-type_BTB"/>
</dbReference>
<dbReference type="Proteomes" id="UP000828390">
    <property type="component" value="Unassembled WGS sequence"/>
</dbReference>
<reference evidence="2" key="1">
    <citation type="journal article" date="2019" name="bioRxiv">
        <title>The Genome of the Zebra Mussel, Dreissena polymorpha: A Resource for Invasive Species Research.</title>
        <authorList>
            <person name="McCartney M.A."/>
            <person name="Auch B."/>
            <person name="Kono T."/>
            <person name="Mallez S."/>
            <person name="Zhang Y."/>
            <person name="Obille A."/>
            <person name="Becker A."/>
            <person name="Abrahante J.E."/>
            <person name="Garbe J."/>
            <person name="Badalamenti J.P."/>
            <person name="Herman A."/>
            <person name="Mangelson H."/>
            <person name="Liachko I."/>
            <person name="Sullivan S."/>
            <person name="Sone E.D."/>
            <person name="Koren S."/>
            <person name="Silverstein K.A.T."/>
            <person name="Beckman K.B."/>
            <person name="Gohl D.M."/>
        </authorList>
    </citation>
    <scope>NUCLEOTIDE SEQUENCE</scope>
    <source>
        <strain evidence="2">Duluth1</strain>
        <tissue evidence="2">Whole animal</tissue>
    </source>
</reference>
<dbReference type="AlphaFoldDB" id="A0A9D3YJ35"/>
<accession>A0A9D3YJ35</accession>
<feature type="domain" description="Potassium channel tetramerisation-type BTB" evidence="1">
    <location>
        <begin position="34"/>
        <end position="89"/>
    </location>
</feature>
<keyword evidence="3" id="KW-1185">Reference proteome</keyword>
<organism evidence="2 3">
    <name type="scientific">Dreissena polymorpha</name>
    <name type="common">Zebra mussel</name>
    <name type="synonym">Mytilus polymorpha</name>
    <dbReference type="NCBI Taxonomy" id="45954"/>
    <lineage>
        <taxon>Eukaryota</taxon>
        <taxon>Metazoa</taxon>
        <taxon>Spiralia</taxon>
        <taxon>Lophotrochozoa</taxon>
        <taxon>Mollusca</taxon>
        <taxon>Bivalvia</taxon>
        <taxon>Autobranchia</taxon>
        <taxon>Heteroconchia</taxon>
        <taxon>Euheterodonta</taxon>
        <taxon>Imparidentia</taxon>
        <taxon>Neoheterodontei</taxon>
        <taxon>Myida</taxon>
        <taxon>Dreissenoidea</taxon>
        <taxon>Dreissenidae</taxon>
        <taxon>Dreissena</taxon>
    </lineage>
</organism>
<comment type="caution">
    <text evidence="2">The sequence shown here is derived from an EMBL/GenBank/DDBJ whole genome shotgun (WGS) entry which is preliminary data.</text>
</comment>
<dbReference type="InterPro" id="IPR011333">
    <property type="entry name" value="SKP1/BTB/POZ_sf"/>
</dbReference>
<reference evidence="2" key="2">
    <citation type="submission" date="2020-11" db="EMBL/GenBank/DDBJ databases">
        <authorList>
            <person name="McCartney M.A."/>
            <person name="Auch B."/>
            <person name="Kono T."/>
            <person name="Mallez S."/>
            <person name="Becker A."/>
            <person name="Gohl D.M."/>
            <person name="Silverstein K.A.T."/>
            <person name="Koren S."/>
            <person name="Bechman K.B."/>
            <person name="Herman A."/>
            <person name="Abrahante J.E."/>
            <person name="Garbe J."/>
        </authorList>
    </citation>
    <scope>NUCLEOTIDE SEQUENCE</scope>
    <source>
        <strain evidence="2">Duluth1</strain>
        <tissue evidence="2">Whole animal</tissue>
    </source>
</reference>
<evidence type="ECO:0000259" key="1">
    <source>
        <dbReference type="Pfam" id="PF02214"/>
    </source>
</evidence>
<name>A0A9D3YJ35_DREPO</name>
<sequence length="119" mass="13715">MSPTTIVGDIKRQRVHRQIKGKATKSTVENFNINYSSFIDRDPTYFAIILNHLRFQQQKCHISLAVPNTRRALACISLDARFYGLNSLVKMYEEKRSNLKLLSVSVDVENEIELNLKDS</sequence>
<dbReference type="EMBL" id="JAIWYP010000015">
    <property type="protein sequence ID" value="KAH3701654.1"/>
    <property type="molecule type" value="Genomic_DNA"/>
</dbReference>
<proteinExistence type="predicted"/>
<evidence type="ECO:0000313" key="2">
    <source>
        <dbReference type="EMBL" id="KAH3701654.1"/>
    </source>
</evidence>
<dbReference type="GO" id="GO:0051260">
    <property type="term" value="P:protein homooligomerization"/>
    <property type="evidence" value="ECO:0007669"/>
    <property type="project" value="InterPro"/>
</dbReference>